<evidence type="ECO:0000256" key="1">
    <source>
        <dbReference type="ARBA" id="ARBA00001709"/>
    </source>
</evidence>
<accession>A0A0C3P344</accession>
<dbReference type="SUPFAM" id="SSF52096">
    <property type="entry name" value="ClpP/crotonase"/>
    <property type="match status" value="1"/>
</dbReference>
<dbReference type="PANTHER" id="PTHR43176:SF3">
    <property type="entry name" value="3-HYDROXYISOBUTYRYL-COA HYDROLASE, MITOCHONDRIAL"/>
    <property type="match status" value="1"/>
</dbReference>
<name>A0A0C3P344_PHLG1</name>
<evidence type="ECO:0000256" key="3">
    <source>
        <dbReference type="ARBA" id="ARBA00022801"/>
    </source>
</evidence>
<comment type="catalytic activity">
    <reaction evidence="1">
        <text>3-hydroxy-2-methylpropanoyl-CoA + H2O = 3-hydroxy-2-methylpropanoate + CoA + H(+)</text>
        <dbReference type="Rhea" id="RHEA:20888"/>
        <dbReference type="ChEBI" id="CHEBI:11805"/>
        <dbReference type="ChEBI" id="CHEBI:15377"/>
        <dbReference type="ChEBI" id="CHEBI:15378"/>
        <dbReference type="ChEBI" id="CHEBI:57287"/>
        <dbReference type="ChEBI" id="CHEBI:57340"/>
        <dbReference type="EC" id="3.1.2.4"/>
    </reaction>
</comment>
<dbReference type="STRING" id="745531.A0A0C3P344"/>
<keyword evidence="3" id="KW-0378">Hydrolase</keyword>
<evidence type="ECO:0000313" key="5">
    <source>
        <dbReference type="EMBL" id="KIP12319.1"/>
    </source>
</evidence>
<evidence type="ECO:0000313" key="6">
    <source>
        <dbReference type="Proteomes" id="UP000053257"/>
    </source>
</evidence>
<organism evidence="5 6">
    <name type="scientific">Phlebiopsis gigantea (strain 11061_1 CR5-6)</name>
    <name type="common">White-rot fungus</name>
    <name type="synonym">Peniophora gigantea</name>
    <dbReference type="NCBI Taxonomy" id="745531"/>
    <lineage>
        <taxon>Eukaryota</taxon>
        <taxon>Fungi</taxon>
        <taxon>Dikarya</taxon>
        <taxon>Basidiomycota</taxon>
        <taxon>Agaricomycotina</taxon>
        <taxon>Agaricomycetes</taxon>
        <taxon>Polyporales</taxon>
        <taxon>Phanerochaetaceae</taxon>
        <taxon>Phlebiopsis</taxon>
    </lineage>
</organism>
<dbReference type="Proteomes" id="UP000053257">
    <property type="component" value="Unassembled WGS sequence"/>
</dbReference>
<proteinExistence type="predicted"/>
<dbReference type="AlphaFoldDB" id="A0A0C3P344"/>
<dbReference type="PANTHER" id="PTHR43176">
    <property type="entry name" value="3-HYDROXYISOBUTYRYL-COA HYDROLASE-RELATED"/>
    <property type="match status" value="1"/>
</dbReference>
<keyword evidence="6" id="KW-1185">Reference proteome</keyword>
<dbReference type="EC" id="3.1.2.4" evidence="2"/>
<dbReference type="InterPro" id="IPR045004">
    <property type="entry name" value="ECH_dom"/>
</dbReference>
<sequence length="481" mass="52950">MSRSTLAALERTRAISQHMHASTQAPPVLFETHGQVRKYILNRPKKLNALDTQMIDALRPFVEEWSRSSLSKILVGTGVGRGFCAGGDVAGVIELAKVEETRPQAVDFFKREFELDYLLAAVPEPYVAVLDGITMGGGVGLSVNASFRIGTENTVFAMPETKIGYCPDVGATFFLSRLDGEIGTYLALTGESIKGRDVYELGLATHYVPARRIPAILEKLAALDRQSWTVIDGIIEEHSQEREPHEPPPTFAGVQREILDSVFRHNRVEDIFADLRQVIETHDGEKIRAWAQHTLTAMELRSPTSLKVALAAVRKGKTSTLHAALQTELNIATAFCSGASNDFITGVTAVLVEKTKGRPAWEPSTVEEVNDTDVKAKFFSQFSPENGTAPTVDVPADVETIPSKVSSPMRFALPTEYEIREMVVGSHPSSGGSAITKEELVQKFVALRKSKMSVREKILDVVQRKCVEEPAEGEKYLKWKD</sequence>
<reference evidence="5 6" key="1">
    <citation type="journal article" date="2014" name="PLoS Genet.">
        <title>Analysis of the Phlebiopsis gigantea genome, transcriptome and secretome provides insight into its pioneer colonization strategies of wood.</title>
        <authorList>
            <person name="Hori C."/>
            <person name="Ishida T."/>
            <person name="Igarashi K."/>
            <person name="Samejima M."/>
            <person name="Suzuki H."/>
            <person name="Master E."/>
            <person name="Ferreira P."/>
            <person name="Ruiz-Duenas F.J."/>
            <person name="Held B."/>
            <person name="Canessa P."/>
            <person name="Larrondo L.F."/>
            <person name="Schmoll M."/>
            <person name="Druzhinina I.S."/>
            <person name="Kubicek C.P."/>
            <person name="Gaskell J.A."/>
            <person name="Kersten P."/>
            <person name="St John F."/>
            <person name="Glasner J."/>
            <person name="Sabat G."/>
            <person name="Splinter BonDurant S."/>
            <person name="Syed K."/>
            <person name="Yadav J."/>
            <person name="Mgbeahuruike A.C."/>
            <person name="Kovalchuk A."/>
            <person name="Asiegbu F.O."/>
            <person name="Lackner G."/>
            <person name="Hoffmeister D."/>
            <person name="Rencoret J."/>
            <person name="Gutierrez A."/>
            <person name="Sun H."/>
            <person name="Lindquist E."/>
            <person name="Barry K."/>
            <person name="Riley R."/>
            <person name="Grigoriev I.V."/>
            <person name="Henrissat B."/>
            <person name="Kues U."/>
            <person name="Berka R.M."/>
            <person name="Martinez A.T."/>
            <person name="Covert S.F."/>
            <person name="Blanchette R.A."/>
            <person name="Cullen D."/>
        </authorList>
    </citation>
    <scope>NUCLEOTIDE SEQUENCE [LARGE SCALE GENOMIC DNA]</scope>
    <source>
        <strain evidence="5 6">11061_1 CR5-6</strain>
    </source>
</reference>
<dbReference type="GO" id="GO:0006574">
    <property type="term" value="P:L-valine catabolic process"/>
    <property type="evidence" value="ECO:0007669"/>
    <property type="project" value="TreeGrafter"/>
</dbReference>
<gene>
    <name evidence="5" type="ORF">PHLGIDRAFT_27447</name>
</gene>
<dbReference type="EMBL" id="KN840440">
    <property type="protein sequence ID" value="KIP12319.1"/>
    <property type="molecule type" value="Genomic_DNA"/>
</dbReference>
<dbReference type="GO" id="GO:0003860">
    <property type="term" value="F:3-hydroxyisobutyryl-CoA hydrolase activity"/>
    <property type="evidence" value="ECO:0007669"/>
    <property type="project" value="UniProtKB-EC"/>
</dbReference>
<dbReference type="CDD" id="cd06558">
    <property type="entry name" value="crotonase-like"/>
    <property type="match status" value="1"/>
</dbReference>
<dbReference type="OrthoDB" id="1737613at2759"/>
<dbReference type="Gene3D" id="3.90.226.10">
    <property type="entry name" value="2-enoyl-CoA Hydratase, Chain A, domain 1"/>
    <property type="match status" value="1"/>
</dbReference>
<dbReference type="HOGENOM" id="CLU_009834_22_0_1"/>
<feature type="domain" description="Enoyl-CoA hydratase/isomerase" evidence="4">
    <location>
        <begin position="37"/>
        <end position="378"/>
    </location>
</feature>
<dbReference type="Pfam" id="PF16113">
    <property type="entry name" value="ECH_2"/>
    <property type="match status" value="1"/>
</dbReference>
<evidence type="ECO:0000259" key="4">
    <source>
        <dbReference type="Pfam" id="PF16113"/>
    </source>
</evidence>
<dbReference type="NCBIfam" id="NF004127">
    <property type="entry name" value="PRK05617.1"/>
    <property type="match status" value="1"/>
</dbReference>
<dbReference type="GO" id="GO:0005739">
    <property type="term" value="C:mitochondrion"/>
    <property type="evidence" value="ECO:0007669"/>
    <property type="project" value="TreeGrafter"/>
</dbReference>
<evidence type="ECO:0000256" key="2">
    <source>
        <dbReference type="ARBA" id="ARBA00011915"/>
    </source>
</evidence>
<protein>
    <recommendedName>
        <fullName evidence="2">3-hydroxyisobutyryl-CoA hydrolase</fullName>
        <ecNumber evidence="2">3.1.2.4</ecNumber>
    </recommendedName>
</protein>
<dbReference type="InterPro" id="IPR032259">
    <property type="entry name" value="HIBYL-CoA-H"/>
</dbReference>
<dbReference type="InterPro" id="IPR029045">
    <property type="entry name" value="ClpP/crotonase-like_dom_sf"/>
</dbReference>